<evidence type="ECO:0000313" key="12">
    <source>
        <dbReference type="Proteomes" id="UP000265882"/>
    </source>
</evidence>
<keyword evidence="10" id="KW-0234">DNA repair</keyword>
<accession>A0A3A4MXH2</accession>
<keyword evidence="9" id="KW-0238">DNA-binding</keyword>
<dbReference type="GO" id="GO:0005524">
    <property type="term" value="F:ATP binding"/>
    <property type="evidence" value="ECO:0007669"/>
    <property type="project" value="UniProtKB-KW"/>
</dbReference>
<comment type="caution">
    <text evidence="11">The sequence shown here is derived from an EMBL/GenBank/DDBJ whole genome shotgun (WGS) entry which is preliminary data.</text>
</comment>
<dbReference type="Proteomes" id="UP000265882">
    <property type="component" value="Unassembled WGS sequence"/>
</dbReference>
<dbReference type="GO" id="GO:0005737">
    <property type="term" value="C:cytoplasm"/>
    <property type="evidence" value="ECO:0007669"/>
    <property type="project" value="UniProtKB-SubCell"/>
</dbReference>
<dbReference type="GO" id="GO:0006281">
    <property type="term" value="P:DNA repair"/>
    <property type="evidence" value="ECO:0007669"/>
    <property type="project" value="UniProtKB-KW"/>
</dbReference>
<keyword evidence="7" id="KW-0067">ATP-binding</keyword>
<reference evidence="11 12" key="1">
    <citation type="journal article" date="2017" name="ISME J.">
        <title>Energy and carbon metabolisms in a deep terrestrial subsurface fluid microbial community.</title>
        <authorList>
            <person name="Momper L."/>
            <person name="Jungbluth S.P."/>
            <person name="Lee M.D."/>
            <person name="Amend J.P."/>
        </authorList>
    </citation>
    <scope>NUCLEOTIDE SEQUENCE [LARGE SCALE GENOMIC DNA]</scope>
    <source>
        <strain evidence="11">SURF_5</strain>
    </source>
</reference>
<comment type="subcellular location">
    <subcellularLocation>
        <location evidence="1">Cytoplasm</location>
    </subcellularLocation>
</comment>
<evidence type="ECO:0000256" key="2">
    <source>
        <dbReference type="ARBA" id="ARBA00022490"/>
    </source>
</evidence>
<evidence type="ECO:0000313" key="11">
    <source>
        <dbReference type="EMBL" id="RJP14823.1"/>
    </source>
</evidence>
<feature type="non-terminal residue" evidence="11">
    <location>
        <position position="1"/>
    </location>
</feature>
<dbReference type="GO" id="GO:0004518">
    <property type="term" value="F:nuclease activity"/>
    <property type="evidence" value="ECO:0007669"/>
    <property type="project" value="UniProtKB-KW"/>
</dbReference>
<sequence>LKLEDSHGQERLISAKFMCPYDGFSFPEVEPRLFSFNSPYGACPSCNGLGTKHYFGDEQCESCNGARLRAEALHVFLGGDAEANGSEAKEKRGMNIVESTSLSIEDAYEFFSSLRLSKQDQEVCGQKFGPFPSCTSGESLSSPPAPGSPVVKSLPFASIGVHSRLQK</sequence>
<evidence type="ECO:0000256" key="3">
    <source>
        <dbReference type="ARBA" id="ARBA00022737"/>
    </source>
</evidence>
<keyword evidence="4" id="KW-0547">Nucleotide-binding</keyword>
<keyword evidence="5" id="KW-0227">DNA damage</keyword>
<evidence type="ECO:0000256" key="7">
    <source>
        <dbReference type="ARBA" id="ARBA00022840"/>
    </source>
</evidence>
<evidence type="ECO:0000256" key="6">
    <source>
        <dbReference type="ARBA" id="ARBA00022769"/>
    </source>
</evidence>
<gene>
    <name evidence="11" type="ORF">C4520_20995</name>
</gene>
<organism evidence="11 12">
    <name type="scientific">Abyssobacteria bacterium (strain SURF_5)</name>
    <dbReference type="NCBI Taxonomy" id="2093360"/>
    <lineage>
        <taxon>Bacteria</taxon>
        <taxon>Pseudomonadati</taxon>
        <taxon>Candidatus Hydrogenedentota</taxon>
        <taxon>Candidatus Abyssobacteria</taxon>
    </lineage>
</organism>
<evidence type="ECO:0000256" key="5">
    <source>
        <dbReference type="ARBA" id="ARBA00022763"/>
    </source>
</evidence>
<dbReference type="PANTHER" id="PTHR43152">
    <property type="entry name" value="UVRABC SYSTEM PROTEIN A"/>
    <property type="match status" value="1"/>
</dbReference>
<name>A0A3A4MXH2_ABYX5</name>
<evidence type="ECO:0000256" key="1">
    <source>
        <dbReference type="ARBA" id="ARBA00004496"/>
    </source>
</evidence>
<evidence type="ECO:0000256" key="10">
    <source>
        <dbReference type="ARBA" id="ARBA00023204"/>
    </source>
</evidence>
<evidence type="ECO:0000256" key="8">
    <source>
        <dbReference type="ARBA" id="ARBA00022881"/>
    </source>
</evidence>
<dbReference type="GO" id="GO:0003677">
    <property type="term" value="F:DNA binding"/>
    <property type="evidence" value="ECO:0007669"/>
    <property type="project" value="UniProtKB-KW"/>
</dbReference>
<keyword evidence="8" id="KW-0267">Excision nuclease</keyword>
<keyword evidence="6" id="KW-0228">DNA excision</keyword>
<evidence type="ECO:0008006" key="13">
    <source>
        <dbReference type="Google" id="ProtNLM"/>
    </source>
</evidence>
<dbReference type="AlphaFoldDB" id="A0A3A4MXH2"/>
<dbReference type="EMBL" id="QZKU01000142">
    <property type="protein sequence ID" value="RJP14823.1"/>
    <property type="molecule type" value="Genomic_DNA"/>
</dbReference>
<dbReference type="PANTHER" id="PTHR43152:SF3">
    <property type="entry name" value="UVRABC SYSTEM PROTEIN A"/>
    <property type="match status" value="1"/>
</dbReference>
<keyword evidence="3" id="KW-0677">Repeat</keyword>
<proteinExistence type="predicted"/>
<protein>
    <recommendedName>
        <fullName evidence="13">Excinuclease ABC subunit A</fullName>
    </recommendedName>
</protein>
<evidence type="ECO:0000256" key="9">
    <source>
        <dbReference type="ARBA" id="ARBA00023125"/>
    </source>
</evidence>
<keyword evidence="2" id="KW-0963">Cytoplasm</keyword>
<evidence type="ECO:0000256" key="4">
    <source>
        <dbReference type="ARBA" id="ARBA00022741"/>
    </source>
</evidence>
<dbReference type="Gene3D" id="1.20.1580.10">
    <property type="entry name" value="ABC transporter ATPase like domain"/>
    <property type="match status" value="1"/>
</dbReference>